<dbReference type="GO" id="GO:0016887">
    <property type="term" value="F:ATP hydrolysis activity"/>
    <property type="evidence" value="ECO:0007669"/>
    <property type="project" value="InterPro"/>
</dbReference>
<comment type="similarity">
    <text evidence="1">Belongs to the ABC transporter superfamily.</text>
</comment>
<dbReference type="GO" id="GO:0005524">
    <property type="term" value="F:ATP binding"/>
    <property type="evidence" value="ECO:0007669"/>
    <property type="project" value="UniProtKB-KW"/>
</dbReference>
<reference evidence="6" key="1">
    <citation type="journal article" date="2010" name="Proc. Natl. Acad. Sci. U.S.A.">
        <title>Enigmatic, ultrasmall, uncultivated Archaea.</title>
        <authorList>
            <person name="Baker B.J."/>
            <person name="Comolli L.R."/>
            <person name="Dick G.J."/>
            <person name="Hauser L.J."/>
            <person name="Hyatt D."/>
            <person name="Dill B.D."/>
            <person name="Land M.L."/>
            <person name="Verberkmoes N.C."/>
            <person name="Hettich R.L."/>
            <person name="Banfield J.F."/>
        </authorList>
    </citation>
    <scope>NUCLEOTIDE SEQUENCE [LARGE SCALE GENOMIC DNA]</scope>
</reference>
<gene>
    <name evidence="6" type="ORF">BJBARM5_0213</name>
</gene>
<dbReference type="AlphaFoldDB" id="D6GUR7"/>
<evidence type="ECO:0000256" key="4">
    <source>
        <dbReference type="ARBA" id="ARBA00022840"/>
    </source>
</evidence>
<proteinExistence type="inferred from homology"/>
<evidence type="ECO:0000256" key="2">
    <source>
        <dbReference type="ARBA" id="ARBA00022448"/>
    </source>
</evidence>
<dbReference type="InterPro" id="IPR027417">
    <property type="entry name" value="P-loop_NTPase"/>
</dbReference>
<dbReference type="InterPro" id="IPR003439">
    <property type="entry name" value="ABC_transporter-like_ATP-bd"/>
</dbReference>
<dbReference type="PANTHER" id="PTHR42711:SF5">
    <property type="entry name" value="ABC TRANSPORTER ATP-BINDING PROTEIN NATA"/>
    <property type="match status" value="1"/>
</dbReference>
<dbReference type="Proteomes" id="UP000009376">
    <property type="component" value="Unassembled WGS sequence"/>
</dbReference>
<dbReference type="SMART" id="SM00382">
    <property type="entry name" value="AAA"/>
    <property type="match status" value="1"/>
</dbReference>
<dbReference type="PROSITE" id="PS50893">
    <property type="entry name" value="ABC_TRANSPORTER_2"/>
    <property type="match status" value="1"/>
</dbReference>
<organism evidence="6 7">
    <name type="scientific">Candidatus Parvarchaeum acidophilus ARMAN-5</name>
    <dbReference type="NCBI Taxonomy" id="662762"/>
    <lineage>
        <taxon>Archaea</taxon>
        <taxon>Candidatus Parvarchaeota</taxon>
        <taxon>Candidatus Parvarchaeum</taxon>
    </lineage>
</organism>
<keyword evidence="3" id="KW-0547">Nucleotide-binding</keyword>
<keyword evidence="4" id="KW-0067">ATP-binding</keyword>
<keyword evidence="2" id="KW-0813">Transport</keyword>
<evidence type="ECO:0000313" key="6">
    <source>
        <dbReference type="EMBL" id="EFD93057.1"/>
    </source>
</evidence>
<dbReference type="InterPro" id="IPR050763">
    <property type="entry name" value="ABC_transporter_ATP-binding"/>
</dbReference>
<accession>D6GUR7</accession>
<dbReference type="InterPro" id="IPR003593">
    <property type="entry name" value="AAA+_ATPase"/>
</dbReference>
<protein>
    <submittedName>
        <fullName evidence="6">ABC transporter related protein</fullName>
    </submittedName>
</protein>
<feature type="domain" description="ABC transporter" evidence="5">
    <location>
        <begin position="4"/>
        <end position="238"/>
    </location>
</feature>
<dbReference type="Pfam" id="PF00005">
    <property type="entry name" value="ABC_tran"/>
    <property type="match status" value="1"/>
</dbReference>
<evidence type="ECO:0000256" key="3">
    <source>
        <dbReference type="ARBA" id="ARBA00022741"/>
    </source>
</evidence>
<evidence type="ECO:0000256" key="1">
    <source>
        <dbReference type="ARBA" id="ARBA00005417"/>
    </source>
</evidence>
<dbReference type="EMBL" id="GG745547">
    <property type="protein sequence ID" value="EFD93057.1"/>
    <property type="molecule type" value="Genomic_DNA"/>
</dbReference>
<name>D6GUR7_PARA5</name>
<dbReference type="PANTHER" id="PTHR42711">
    <property type="entry name" value="ABC TRANSPORTER ATP-BINDING PROTEIN"/>
    <property type="match status" value="1"/>
</dbReference>
<dbReference type="SUPFAM" id="SSF52540">
    <property type="entry name" value="P-loop containing nucleoside triphosphate hydrolases"/>
    <property type="match status" value="1"/>
</dbReference>
<dbReference type="Gene3D" id="3.40.50.300">
    <property type="entry name" value="P-loop containing nucleotide triphosphate hydrolases"/>
    <property type="match status" value="1"/>
</dbReference>
<evidence type="ECO:0000259" key="5">
    <source>
        <dbReference type="PROSITE" id="PS50893"/>
    </source>
</evidence>
<evidence type="ECO:0000313" key="7">
    <source>
        <dbReference type="Proteomes" id="UP000009376"/>
    </source>
</evidence>
<sequence>MVRILIKNLSKAYKGKAGKKNYSLHKINLDLEVSGIFTLIGRNGAGKTTIVRIMSTTLMLTSGRVFIDGIDIIKNPEKIRRRIAVIPQKIRLVPWMTALQNATNYLLWRGFSYSEAVLRAKSVFKELKIEKYMNRLPNALSGGTERKTLVGLALSSEADIIFLDEPTTGLDPVSRKELWDILKRIKKDHLIILTTHYLEEAEELSDKIAVLDEGKLIAFGTIEDLRKKIGYPYAIKVFSKGYKIKKIRGKLVKKDDGTMQIFTDQKEAGRLTSEFIKNSVNFSIDRTSLEDIFYMLIGDINQEVADEKE</sequence>